<evidence type="ECO:0000256" key="3">
    <source>
        <dbReference type="ARBA" id="ARBA00022723"/>
    </source>
</evidence>
<evidence type="ECO:0000256" key="2">
    <source>
        <dbReference type="ARBA" id="ARBA00022617"/>
    </source>
</evidence>
<dbReference type="Pfam" id="PF00067">
    <property type="entry name" value="p450"/>
    <property type="match status" value="1"/>
</dbReference>
<keyword evidence="6 7" id="KW-0503">Monooxygenase</keyword>
<keyword evidence="10" id="KW-1185">Reference proteome</keyword>
<dbReference type="AlphaFoldDB" id="A0A255DKR2"/>
<comment type="caution">
    <text evidence="9">The sequence shown here is derived from an EMBL/GenBank/DDBJ whole genome shotgun (WGS) entry which is preliminary data.</text>
</comment>
<evidence type="ECO:0000256" key="6">
    <source>
        <dbReference type="ARBA" id="ARBA00023033"/>
    </source>
</evidence>
<evidence type="ECO:0000256" key="1">
    <source>
        <dbReference type="ARBA" id="ARBA00010617"/>
    </source>
</evidence>
<evidence type="ECO:0008006" key="11">
    <source>
        <dbReference type="Google" id="ProtNLM"/>
    </source>
</evidence>
<dbReference type="SUPFAM" id="SSF48264">
    <property type="entry name" value="Cytochrome P450"/>
    <property type="match status" value="1"/>
</dbReference>
<dbReference type="PANTHER" id="PTHR46696">
    <property type="entry name" value="P450, PUTATIVE (EUROFUNG)-RELATED"/>
    <property type="match status" value="1"/>
</dbReference>
<dbReference type="PANTHER" id="PTHR46696:SF6">
    <property type="entry name" value="P450, PUTATIVE (EUROFUNG)-RELATED"/>
    <property type="match status" value="1"/>
</dbReference>
<dbReference type="Gene3D" id="1.10.630.10">
    <property type="entry name" value="Cytochrome P450"/>
    <property type="match status" value="1"/>
</dbReference>
<dbReference type="EMBL" id="NOZR01000023">
    <property type="protein sequence ID" value="OYN76213.1"/>
    <property type="molecule type" value="Genomic_DNA"/>
</dbReference>
<name>A0A255DKR2_9MYCO</name>
<protein>
    <recommendedName>
        <fullName evidence="11">Cytochrome P450</fullName>
    </recommendedName>
</protein>
<dbReference type="GO" id="GO:0005506">
    <property type="term" value="F:iron ion binding"/>
    <property type="evidence" value="ECO:0007669"/>
    <property type="project" value="InterPro"/>
</dbReference>
<dbReference type="OrthoDB" id="3599725at2"/>
<feature type="compositionally biased region" description="Polar residues" evidence="8">
    <location>
        <begin position="24"/>
        <end position="33"/>
    </location>
</feature>
<dbReference type="InterPro" id="IPR001128">
    <property type="entry name" value="Cyt_P450"/>
</dbReference>
<dbReference type="InterPro" id="IPR002397">
    <property type="entry name" value="Cyt_P450_B"/>
</dbReference>
<keyword evidence="4 7" id="KW-0560">Oxidoreductase</keyword>
<keyword evidence="5 7" id="KW-0408">Iron</keyword>
<feature type="region of interest" description="Disordered" evidence="8">
    <location>
        <begin position="1"/>
        <end position="34"/>
    </location>
</feature>
<evidence type="ECO:0000256" key="5">
    <source>
        <dbReference type="ARBA" id="ARBA00023004"/>
    </source>
</evidence>
<reference evidence="9 10" key="1">
    <citation type="submission" date="2017-07" db="EMBL/GenBank/DDBJ databases">
        <title>The new phylogeny of genus Mycobacterium.</title>
        <authorList>
            <person name="Tortoli E."/>
            <person name="Trovato A."/>
            <person name="Cirillo D.M."/>
        </authorList>
    </citation>
    <scope>NUCLEOTIDE SEQUENCE [LARGE SCALE GENOMIC DNA]</scope>
    <source>
        <strain evidence="9 10">ATCC 33027</strain>
    </source>
</reference>
<proteinExistence type="inferred from homology"/>
<dbReference type="InterPro" id="IPR017972">
    <property type="entry name" value="Cyt_P450_CS"/>
</dbReference>
<dbReference type="GO" id="GO:0004497">
    <property type="term" value="F:monooxygenase activity"/>
    <property type="evidence" value="ECO:0007669"/>
    <property type="project" value="UniProtKB-KW"/>
</dbReference>
<sequence length="434" mass="48549">MPGAGDRPNHHPTRPQRVWRGPAMTTSENTRTCPVSPEVAQAAAAFHLFDPEMDPHALLGTFREQCPVARSEQLDGFWVVTRHADIQHVLKNPETFSSGHGNSIPPVFDPIGTWIPLHFDPPEHGKFRRDLNANFLPQKVASMEDDIRAQARKYLNAIVERGHGELVWEVCVPYPSMTFLVMLGAPVEDVETLLNWKNMNMIGMSGDPDAEEYVDEFIRPEYMAYFNALLDERVNSDNPPDDILTALTRANYGDRPFTRDEMLRVCTTLMIAGLDTVTAALTWTFHFLATNPGHRQQLIDDRSLIPSAVEELNRYFGIVSVARRATQDAVVGEQAIKQGDWVLCTLPSAGRDAAEFPDAETVDFHRSPNRHIGFGTGPHRCLGIHLARLEMRVLLEEMVKIMPHFELAPGCKPGFQNGIVISIDDLEIVVTDGS</sequence>
<organism evidence="9 10">
    <name type="scientific">Mycolicibacterium sphagni</name>
    <dbReference type="NCBI Taxonomy" id="1786"/>
    <lineage>
        <taxon>Bacteria</taxon>
        <taxon>Bacillati</taxon>
        <taxon>Actinomycetota</taxon>
        <taxon>Actinomycetes</taxon>
        <taxon>Mycobacteriales</taxon>
        <taxon>Mycobacteriaceae</taxon>
        <taxon>Mycolicibacterium</taxon>
    </lineage>
</organism>
<evidence type="ECO:0000256" key="7">
    <source>
        <dbReference type="RuleBase" id="RU000461"/>
    </source>
</evidence>
<dbReference type="GO" id="GO:0020037">
    <property type="term" value="F:heme binding"/>
    <property type="evidence" value="ECO:0007669"/>
    <property type="project" value="InterPro"/>
</dbReference>
<accession>A0A255DKR2</accession>
<evidence type="ECO:0000313" key="10">
    <source>
        <dbReference type="Proteomes" id="UP000216063"/>
    </source>
</evidence>
<comment type="similarity">
    <text evidence="1 7">Belongs to the cytochrome P450 family.</text>
</comment>
<dbReference type="GO" id="GO:0016705">
    <property type="term" value="F:oxidoreductase activity, acting on paired donors, with incorporation or reduction of molecular oxygen"/>
    <property type="evidence" value="ECO:0007669"/>
    <property type="project" value="InterPro"/>
</dbReference>
<evidence type="ECO:0000256" key="4">
    <source>
        <dbReference type="ARBA" id="ARBA00023002"/>
    </source>
</evidence>
<dbReference type="PRINTS" id="PR00359">
    <property type="entry name" value="BP450"/>
</dbReference>
<keyword evidence="2 7" id="KW-0349">Heme</keyword>
<dbReference type="PROSITE" id="PS00086">
    <property type="entry name" value="CYTOCHROME_P450"/>
    <property type="match status" value="1"/>
</dbReference>
<keyword evidence="3 7" id="KW-0479">Metal-binding</keyword>
<dbReference type="Proteomes" id="UP000216063">
    <property type="component" value="Unassembled WGS sequence"/>
</dbReference>
<dbReference type="InterPro" id="IPR036396">
    <property type="entry name" value="Cyt_P450_sf"/>
</dbReference>
<dbReference type="PRINTS" id="PR00385">
    <property type="entry name" value="P450"/>
</dbReference>
<evidence type="ECO:0000256" key="8">
    <source>
        <dbReference type="SAM" id="MobiDB-lite"/>
    </source>
</evidence>
<evidence type="ECO:0000313" key="9">
    <source>
        <dbReference type="EMBL" id="OYN76213.1"/>
    </source>
</evidence>
<gene>
    <name evidence="9" type="ORF">CG716_22995</name>
</gene>